<dbReference type="PANTHER" id="PTHR21013">
    <property type="entry name" value="ATP SYNTHASE MITOCHONDRIAL F1 COMPLEX ASSEMBLY FACTOR 2/ATP12 PROTEIN, MITOCHONDRIAL PRECURSOR"/>
    <property type="match status" value="1"/>
</dbReference>
<evidence type="ECO:0000256" key="1">
    <source>
        <dbReference type="ARBA" id="ARBA00008231"/>
    </source>
</evidence>
<dbReference type="Proteomes" id="UP000484076">
    <property type="component" value="Unassembled WGS sequence"/>
</dbReference>
<reference evidence="4" key="1">
    <citation type="submission" date="2020-05" db="EMBL/GenBank/DDBJ databases">
        <title>Fertoebacter nigrum gen. nov., sp. nov., a new member of the family Rhodobacteraceae.</title>
        <authorList>
            <person name="Szuroczki S."/>
            <person name="Abbaszade G."/>
            <person name="Buni D."/>
            <person name="Schumann P."/>
            <person name="Toth E."/>
        </authorList>
    </citation>
    <scope>NUCLEOTIDE SEQUENCE</scope>
    <source>
        <strain evidence="4">RG-N-1a</strain>
    </source>
</reference>
<evidence type="ECO:0000256" key="2">
    <source>
        <dbReference type="ARBA" id="ARBA00022946"/>
    </source>
</evidence>
<dbReference type="Pfam" id="PF07542">
    <property type="entry name" value="ATP12"/>
    <property type="match status" value="1"/>
</dbReference>
<name>A0A8X8H047_9RHOB</name>
<dbReference type="InterPro" id="IPR011419">
    <property type="entry name" value="ATP12_ATP_synth-F1-assembly"/>
</dbReference>
<dbReference type="PANTHER" id="PTHR21013:SF10">
    <property type="entry name" value="ATP SYNTHASE MITOCHONDRIAL F1 COMPLEX ASSEMBLY FACTOR 2"/>
    <property type="match status" value="1"/>
</dbReference>
<gene>
    <name evidence="4" type="ORF">GEU84_008910</name>
</gene>
<keyword evidence="2" id="KW-0809">Transit peptide</keyword>
<sequence length="235" mass="24955">MAGWVAKRFWQQAEACPCAGGFTVTLDGRAVKTPAKTPLVVPTRALAQAIADEWQAQEGIVRPDTMPCTRSTNSALDKVTPQFDAVVNELAGYGATDLLCYRATGPARLIDMQAAAWDPLLLWAAAALDAPLRVTHGVVPIDQPAASLAALAAQVRGQSAFQLAGFHDLVAISGSLILALAVTQGRLTVDQAWTLSRLDETWQAELWGADDEAAESDALRRVGFAHAGRFYGLCG</sequence>
<dbReference type="Gene3D" id="1.10.3580.10">
    <property type="entry name" value="ATP12 ATPase"/>
    <property type="match status" value="1"/>
</dbReference>
<dbReference type="GO" id="GO:0043461">
    <property type="term" value="P:proton-transporting ATP synthase complex assembly"/>
    <property type="evidence" value="ECO:0007669"/>
    <property type="project" value="InterPro"/>
</dbReference>
<dbReference type="InterPro" id="IPR023335">
    <property type="entry name" value="ATP12_ortho_dom_sf"/>
</dbReference>
<keyword evidence="5" id="KW-1185">Reference proteome</keyword>
<evidence type="ECO:0000313" key="4">
    <source>
        <dbReference type="EMBL" id="NUB44500.1"/>
    </source>
</evidence>
<keyword evidence="3" id="KW-0143">Chaperone</keyword>
<protein>
    <submittedName>
        <fullName evidence="4">ATPase</fullName>
    </submittedName>
</protein>
<dbReference type="AlphaFoldDB" id="A0A8X8H047"/>
<comment type="caution">
    <text evidence="4">The sequence shown here is derived from an EMBL/GenBank/DDBJ whole genome shotgun (WGS) entry which is preliminary data.</text>
</comment>
<dbReference type="SUPFAM" id="SSF160909">
    <property type="entry name" value="ATP12-like"/>
    <property type="match status" value="1"/>
</dbReference>
<accession>A0A8X8H047</accession>
<proteinExistence type="inferred from homology"/>
<evidence type="ECO:0000313" key="5">
    <source>
        <dbReference type="Proteomes" id="UP000484076"/>
    </source>
</evidence>
<dbReference type="RefSeq" id="WP_174539610.1">
    <property type="nucleotide sequence ID" value="NZ_WHUT02000004.1"/>
</dbReference>
<organism evidence="4 5">
    <name type="scientific">Fertoeibacter niger</name>
    <dbReference type="NCBI Taxonomy" id="2656921"/>
    <lineage>
        <taxon>Bacteria</taxon>
        <taxon>Pseudomonadati</taxon>
        <taxon>Pseudomonadota</taxon>
        <taxon>Alphaproteobacteria</taxon>
        <taxon>Rhodobacterales</taxon>
        <taxon>Paracoccaceae</taxon>
        <taxon>Fertoeibacter</taxon>
    </lineage>
</organism>
<dbReference type="InterPro" id="IPR042272">
    <property type="entry name" value="ATP12_ATP_synth-F1-assembly_N"/>
</dbReference>
<dbReference type="EMBL" id="WHUT02000004">
    <property type="protein sequence ID" value="NUB44500.1"/>
    <property type="molecule type" value="Genomic_DNA"/>
</dbReference>
<dbReference type="Gene3D" id="3.30.2180.10">
    <property type="entry name" value="ATP12-like"/>
    <property type="match status" value="1"/>
</dbReference>
<evidence type="ECO:0000256" key="3">
    <source>
        <dbReference type="ARBA" id="ARBA00023186"/>
    </source>
</evidence>
<comment type="similarity">
    <text evidence="1">Belongs to the ATP12 family.</text>
</comment>